<evidence type="ECO:0000256" key="3">
    <source>
        <dbReference type="PIRSR" id="PIRSR028757-1"/>
    </source>
</evidence>
<dbReference type="OrthoDB" id="9807329at2"/>
<dbReference type="Gene3D" id="3.40.50.10740">
    <property type="entry name" value="Class I glutamine amidotransferase-like"/>
    <property type="match status" value="1"/>
</dbReference>
<evidence type="ECO:0000256" key="1">
    <source>
        <dbReference type="ARBA" id="ARBA00010233"/>
    </source>
</evidence>
<dbReference type="PIRSF" id="PIRSF028757">
    <property type="entry name" value="LD-carboxypeptidase"/>
    <property type="match status" value="1"/>
</dbReference>
<evidence type="ECO:0000313" key="7">
    <source>
        <dbReference type="Proteomes" id="UP000286482"/>
    </source>
</evidence>
<dbReference type="PANTHER" id="PTHR30237:SF5">
    <property type="entry name" value="CARBOXYPEPTIDASE VC_A0337-RELATED"/>
    <property type="match status" value="1"/>
</dbReference>
<feature type="domain" description="LD-carboxypeptidase C-terminal" evidence="5">
    <location>
        <begin position="208"/>
        <end position="328"/>
    </location>
</feature>
<dbReference type="Proteomes" id="UP000286482">
    <property type="component" value="Unassembled WGS sequence"/>
</dbReference>
<dbReference type="AlphaFoldDB" id="A0A420EI27"/>
<dbReference type="CDD" id="cd07062">
    <property type="entry name" value="Peptidase_S66_mccF_like"/>
    <property type="match status" value="1"/>
</dbReference>
<proteinExistence type="inferred from homology"/>
<dbReference type="Pfam" id="PF17676">
    <property type="entry name" value="Peptidase_S66C"/>
    <property type="match status" value="1"/>
</dbReference>
<dbReference type="EMBL" id="RAQO01000004">
    <property type="protein sequence ID" value="RKF20328.1"/>
    <property type="molecule type" value="Genomic_DNA"/>
</dbReference>
<protein>
    <submittedName>
        <fullName evidence="6">LD-carboxypeptidase</fullName>
    </submittedName>
</protein>
<dbReference type="InterPro" id="IPR003507">
    <property type="entry name" value="S66_fam"/>
</dbReference>
<keyword evidence="2" id="KW-0378">Hydrolase</keyword>
<accession>A0A420EI27</accession>
<dbReference type="RefSeq" id="WP_120354332.1">
    <property type="nucleotide sequence ID" value="NZ_RAQO01000004.1"/>
</dbReference>
<dbReference type="PANTHER" id="PTHR30237">
    <property type="entry name" value="MURAMOYLTETRAPEPTIDE CARBOXYPEPTIDASE"/>
    <property type="match status" value="1"/>
</dbReference>
<keyword evidence="7" id="KW-1185">Reference proteome</keyword>
<dbReference type="SUPFAM" id="SSF141986">
    <property type="entry name" value="LD-carboxypeptidase A C-terminal domain-like"/>
    <property type="match status" value="1"/>
</dbReference>
<comment type="caution">
    <text evidence="6">The sequence shown here is derived from an EMBL/GenBank/DDBJ whole genome shotgun (WGS) entry which is preliminary data.</text>
</comment>
<dbReference type="InterPro" id="IPR029062">
    <property type="entry name" value="Class_I_gatase-like"/>
</dbReference>
<evidence type="ECO:0000259" key="5">
    <source>
        <dbReference type="Pfam" id="PF17676"/>
    </source>
</evidence>
<feature type="domain" description="LD-carboxypeptidase N-terminal" evidence="4">
    <location>
        <begin position="13"/>
        <end position="132"/>
    </location>
</feature>
<dbReference type="InterPro" id="IPR040921">
    <property type="entry name" value="Peptidase_S66C"/>
</dbReference>
<dbReference type="GO" id="GO:0004180">
    <property type="term" value="F:carboxypeptidase activity"/>
    <property type="evidence" value="ECO:0007669"/>
    <property type="project" value="UniProtKB-KW"/>
</dbReference>
<dbReference type="InterPro" id="IPR040449">
    <property type="entry name" value="Peptidase_S66_N"/>
</dbReference>
<reference evidence="6 7" key="1">
    <citation type="submission" date="2018-09" db="EMBL/GenBank/DDBJ databases">
        <authorList>
            <person name="Wang Z."/>
        </authorList>
    </citation>
    <scope>NUCLEOTIDE SEQUENCE [LARGE SCALE GENOMIC DNA]</scope>
    <source>
        <strain evidence="6 7">ALS 81</strain>
    </source>
</reference>
<organism evidence="6 7">
    <name type="scientific">Alginatibacterium sediminis</name>
    <dbReference type="NCBI Taxonomy" id="2164068"/>
    <lineage>
        <taxon>Bacteria</taxon>
        <taxon>Pseudomonadati</taxon>
        <taxon>Pseudomonadota</taxon>
        <taxon>Gammaproteobacteria</taxon>
        <taxon>Alteromonadales</taxon>
        <taxon>Alteromonadaceae</taxon>
        <taxon>Alginatibacterium</taxon>
    </lineage>
</organism>
<keyword evidence="6" id="KW-0121">Carboxypeptidase</keyword>
<sequence>MKYPKPLKAGSTIAITAFSQGIGPEHEPRFALVCANLKAMGFNIVVGKCLRGQAKQVSAPAAERANELMAFLLDDSIDAIYPPWGGELAIELLPRLDFEKLKQAKPKWILGFSDVSTVAVALCCKLGWASVHCSNLMDLVDASDDPLTRNTLKHLSCETGAEFTQSQSKMHTHAWPDFVSKPEAGYVYTSPSKWRWLTQPKTGGTIDGRLIGGCWDVLKHLFGTQYLDLESLASRYPEGIILYLENAEMSPAELARTIVSMKMRSVFDSINALVLGRSAVSDSDLEDDLRYLDVLQGHLSELKIPILIDVDIGHVPPNLTLINGAFARFELASEALVAQHLI</sequence>
<comment type="similarity">
    <text evidence="1">Belongs to the peptidase S66 family.</text>
</comment>
<keyword evidence="6" id="KW-0645">Protease</keyword>
<dbReference type="Gene3D" id="3.50.30.60">
    <property type="entry name" value="LD-carboxypeptidase A C-terminal domain-like"/>
    <property type="match status" value="1"/>
</dbReference>
<feature type="active site" description="Charge relay system" evidence="3">
    <location>
        <position position="314"/>
    </location>
</feature>
<gene>
    <name evidence="6" type="ORF">DBZ36_07770</name>
</gene>
<dbReference type="SUPFAM" id="SSF52317">
    <property type="entry name" value="Class I glutamine amidotransferase-like"/>
    <property type="match status" value="1"/>
</dbReference>
<evidence type="ECO:0000313" key="6">
    <source>
        <dbReference type="EMBL" id="RKF20328.1"/>
    </source>
</evidence>
<dbReference type="Pfam" id="PF02016">
    <property type="entry name" value="Peptidase_S66"/>
    <property type="match status" value="1"/>
</dbReference>
<evidence type="ECO:0000259" key="4">
    <source>
        <dbReference type="Pfam" id="PF02016"/>
    </source>
</evidence>
<feature type="active site" description="Charge relay system" evidence="3">
    <location>
        <position position="245"/>
    </location>
</feature>
<name>A0A420EI27_9ALTE</name>
<evidence type="ECO:0000256" key="2">
    <source>
        <dbReference type="ARBA" id="ARBA00022801"/>
    </source>
</evidence>
<dbReference type="InterPro" id="IPR027461">
    <property type="entry name" value="Carboxypeptidase_A_C_sf"/>
</dbReference>
<dbReference type="InterPro" id="IPR027478">
    <property type="entry name" value="LdcA_N"/>
</dbReference>
<feature type="active site" description="Nucleophile" evidence="3">
    <location>
        <position position="113"/>
    </location>
</feature>